<organism evidence="2 3">
    <name type="scientific">Streptomyces curacoi</name>
    <dbReference type="NCBI Taxonomy" id="146536"/>
    <lineage>
        <taxon>Bacteria</taxon>
        <taxon>Bacillati</taxon>
        <taxon>Actinomycetota</taxon>
        <taxon>Actinomycetes</taxon>
        <taxon>Kitasatosporales</taxon>
        <taxon>Streptomycetaceae</taxon>
        <taxon>Streptomyces</taxon>
    </lineage>
</organism>
<feature type="transmembrane region" description="Helical" evidence="1">
    <location>
        <begin position="20"/>
        <end position="37"/>
    </location>
</feature>
<evidence type="ECO:0000256" key="1">
    <source>
        <dbReference type="SAM" id="Phobius"/>
    </source>
</evidence>
<sequence>MQGSRPRPSPTGDRHWRADVRFATGCTLTFLVMTLLVDWDAETLTPLRALLWLALTALLFVILLPERVTAGSGWLMVRGLVRRQAVRTDALVAVRQHDDVSARLTLRDTDGSRLELDPRILVANPLLWHELDTGVRRSHERGTLREGTDVLERLRRQIDDATALAVLRASGIS</sequence>
<protein>
    <submittedName>
        <fullName evidence="2">Uncharacterized protein</fullName>
    </submittedName>
</protein>
<evidence type="ECO:0000313" key="2">
    <source>
        <dbReference type="EMBL" id="KUM70125.1"/>
    </source>
</evidence>
<dbReference type="EMBL" id="LMWJ01000025">
    <property type="protein sequence ID" value="KUM70125.1"/>
    <property type="molecule type" value="Genomic_DNA"/>
</dbReference>
<feature type="transmembrane region" description="Helical" evidence="1">
    <location>
        <begin position="49"/>
        <end position="77"/>
    </location>
</feature>
<keyword evidence="1" id="KW-0812">Transmembrane</keyword>
<accession>A0A124GWP7</accession>
<dbReference type="OrthoDB" id="4333532at2"/>
<name>A0A124GWP7_9ACTN</name>
<reference evidence="2 3" key="1">
    <citation type="submission" date="2015-10" db="EMBL/GenBank/DDBJ databases">
        <title>Draft genome sequence of Streptomyces curacoi DSM 40107, type strain for the species Streptomyces curacoi.</title>
        <authorList>
            <person name="Ruckert C."/>
            <person name="Winkler A."/>
            <person name="Kalinowski J."/>
            <person name="Kampfer P."/>
            <person name="Glaeser S."/>
        </authorList>
    </citation>
    <scope>NUCLEOTIDE SEQUENCE [LARGE SCALE GENOMIC DNA]</scope>
    <source>
        <strain evidence="2 3">DSM 40107</strain>
    </source>
</reference>
<keyword evidence="1" id="KW-0472">Membrane</keyword>
<comment type="caution">
    <text evidence="2">The sequence shown here is derived from an EMBL/GenBank/DDBJ whole genome shotgun (WGS) entry which is preliminary data.</text>
</comment>
<proteinExistence type="predicted"/>
<keyword evidence="1" id="KW-1133">Transmembrane helix</keyword>
<keyword evidence="3" id="KW-1185">Reference proteome</keyword>
<dbReference type="RefSeq" id="WP_062155833.1">
    <property type="nucleotide sequence ID" value="NZ_KQ947993.1"/>
</dbReference>
<dbReference type="Proteomes" id="UP000054024">
    <property type="component" value="Unassembled WGS sequence"/>
</dbReference>
<dbReference type="AlphaFoldDB" id="A0A124GWP7"/>
<gene>
    <name evidence="2" type="ORF">AQI70_31345</name>
</gene>
<evidence type="ECO:0000313" key="3">
    <source>
        <dbReference type="Proteomes" id="UP000054024"/>
    </source>
</evidence>